<keyword evidence="2" id="KW-1133">Transmembrane helix</keyword>
<evidence type="ECO:0000256" key="2">
    <source>
        <dbReference type="SAM" id="Phobius"/>
    </source>
</evidence>
<comment type="caution">
    <text evidence="3">The sequence shown here is derived from an EMBL/GenBank/DDBJ whole genome shotgun (WGS) entry which is preliminary data.</text>
</comment>
<protein>
    <submittedName>
        <fullName evidence="3">Multicomponent Na+:H+ antiporter subunit G</fullName>
    </submittedName>
</protein>
<keyword evidence="2" id="KW-0472">Membrane</keyword>
<feature type="transmembrane region" description="Helical" evidence="2">
    <location>
        <begin position="6"/>
        <end position="28"/>
    </location>
</feature>
<dbReference type="PANTHER" id="PTHR34703:SF1">
    <property type="entry name" value="ANTIPORTER SUBUNIT MNHG2-RELATED"/>
    <property type="match status" value="1"/>
</dbReference>
<dbReference type="Pfam" id="PF03334">
    <property type="entry name" value="PhaG_MnhG_YufB"/>
    <property type="match status" value="1"/>
</dbReference>
<reference evidence="3 4" key="1">
    <citation type="submission" date="2023-07" db="EMBL/GenBank/DDBJ databases">
        <title>Genomic Encyclopedia of Type Strains, Phase IV (KMG-IV): sequencing the most valuable type-strain genomes for metagenomic binning, comparative biology and taxonomic classification.</title>
        <authorList>
            <person name="Goeker M."/>
        </authorList>
    </citation>
    <scope>NUCLEOTIDE SEQUENCE [LARGE SCALE GENOMIC DNA]</scope>
    <source>
        <strain evidence="3 4">B6-8</strain>
    </source>
</reference>
<dbReference type="RefSeq" id="WP_266351109.1">
    <property type="nucleotide sequence ID" value="NZ_JAPKNG010000007.1"/>
</dbReference>
<keyword evidence="4" id="KW-1185">Reference proteome</keyword>
<dbReference type="PANTHER" id="PTHR34703">
    <property type="entry name" value="ANTIPORTER SUBUNIT MNHG2-RELATED"/>
    <property type="match status" value="1"/>
</dbReference>
<feature type="region of interest" description="Disordered" evidence="1">
    <location>
        <begin position="102"/>
        <end position="145"/>
    </location>
</feature>
<feature type="transmembrane region" description="Helical" evidence="2">
    <location>
        <begin position="69"/>
        <end position="92"/>
    </location>
</feature>
<evidence type="ECO:0000313" key="4">
    <source>
        <dbReference type="Proteomes" id="UP001241603"/>
    </source>
</evidence>
<evidence type="ECO:0000256" key="1">
    <source>
        <dbReference type="SAM" id="MobiDB-lite"/>
    </source>
</evidence>
<dbReference type="InterPro" id="IPR005133">
    <property type="entry name" value="PhaG_MnhG_YufB"/>
</dbReference>
<dbReference type="Proteomes" id="UP001241603">
    <property type="component" value="Unassembled WGS sequence"/>
</dbReference>
<feature type="transmembrane region" description="Helical" evidence="2">
    <location>
        <begin position="40"/>
        <end position="63"/>
    </location>
</feature>
<evidence type="ECO:0000313" key="3">
    <source>
        <dbReference type="EMBL" id="MDQ0440245.1"/>
    </source>
</evidence>
<sequence length="145" mass="14575">MIDLLRDIVAGLFLVAGAGFILVGAIGINRMPDLFTRIHAASLIDTTGVGLVLVGLMFLGGFSLVTVKLVFLLAFLLFMGPVATHALAAAALHAGIKPDLADAPKPPRGGKAANGKAANDRTANGKPAGAKAAGSRAAARKAGPL</sequence>
<proteinExistence type="predicted"/>
<organism evidence="3 4">
    <name type="scientific">Kaistia dalseonensis</name>
    <dbReference type="NCBI Taxonomy" id="410840"/>
    <lineage>
        <taxon>Bacteria</taxon>
        <taxon>Pseudomonadati</taxon>
        <taxon>Pseudomonadota</taxon>
        <taxon>Alphaproteobacteria</taxon>
        <taxon>Hyphomicrobiales</taxon>
        <taxon>Kaistiaceae</taxon>
        <taxon>Kaistia</taxon>
    </lineage>
</organism>
<gene>
    <name evidence="3" type="ORF">QO014_004658</name>
</gene>
<dbReference type="EMBL" id="JAUSVO010000007">
    <property type="protein sequence ID" value="MDQ0440245.1"/>
    <property type="molecule type" value="Genomic_DNA"/>
</dbReference>
<name>A0ABU0HET1_9HYPH</name>
<keyword evidence="2" id="KW-0812">Transmembrane</keyword>
<accession>A0ABU0HET1</accession>
<feature type="compositionally biased region" description="Low complexity" evidence="1">
    <location>
        <begin position="109"/>
        <end position="145"/>
    </location>
</feature>
<dbReference type="NCBIfam" id="TIGR01300">
    <property type="entry name" value="CPA3_mnhG_phaG"/>
    <property type="match status" value="1"/>
</dbReference>